<organism evidence="2 3">
    <name type="scientific">Corynebacterium pyruviciproducens</name>
    <dbReference type="NCBI Taxonomy" id="598660"/>
    <lineage>
        <taxon>Bacteria</taxon>
        <taxon>Bacillati</taxon>
        <taxon>Actinomycetota</taxon>
        <taxon>Actinomycetes</taxon>
        <taxon>Mycobacteriales</taxon>
        <taxon>Corynebacteriaceae</taxon>
        <taxon>Corynebacterium</taxon>
    </lineage>
</organism>
<feature type="chain" id="PRO_5041942213" evidence="1">
    <location>
        <begin position="31"/>
        <end position="291"/>
    </location>
</feature>
<reference evidence="2" key="2">
    <citation type="submission" date="2023-10" db="EMBL/GenBank/DDBJ databases">
        <authorList>
            <person name="Choi B."/>
        </authorList>
    </citation>
    <scope>NUCLEOTIDE SEQUENCE</scope>
    <source>
        <strain evidence="2">UMB0763</strain>
    </source>
</reference>
<dbReference type="EMBL" id="CP136958">
    <property type="protein sequence ID" value="WOT01391.1"/>
    <property type="molecule type" value="Genomic_DNA"/>
</dbReference>
<evidence type="ECO:0000313" key="3">
    <source>
        <dbReference type="Proteomes" id="UP000234560"/>
    </source>
</evidence>
<accession>A0AAF0YRH9</accession>
<proteinExistence type="predicted"/>
<feature type="signal peptide" evidence="1">
    <location>
        <begin position="1"/>
        <end position="30"/>
    </location>
</feature>
<dbReference type="RefSeq" id="WP_101677907.1">
    <property type="nucleotide sequence ID" value="NZ_CAMYCO010000029.1"/>
</dbReference>
<dbReference type="CDD" id="cd21112">
    <property type="entry name" value="alphaLP-like"/>
    <property type="match status" value="1"/>
</dbReference>
<dbReference type="InterPro" id="IPR009003">
    <property type="entry name" value="Peptidase_S1_PA"/>
</dbReference>
<dbReference type="KEGG" id="cpyr:CYJ47_08915"/>
<dbReference type="Gene3D" id="2.40.10.10">
    <property type="entry name" value="Trypsin-like serine proteases"/>
    <property type="match status" value="2"/>
</dbReference>
<dbReference type="Proteomes" id="UP000234560">
    <property type="component" value="Chromosome"/>
</dbReference>
<gene>
    <name evidence="2" type="ORF">CYJ47_08915</name>
</gene>
<dbReference type="SUPFAM" id="SSF50494">
    <property type="entry name" value="Trypsin-like serine proteases"/>
    <property type="match status" value="1"/>
</dbReference>
<protein>
    <submittedName>
        <fullName evidence="2">S1 family peptidase</fullName>
    </submittedName>
</protein>
<evidence type="ECO:0000313" key="2">
    <source>
        <dbReference type="EMBL" id="WOT01391.1"/>
    </source>
</evidence>
<dbReference type="InterPro" id="IPR043504">
    <property type="entry name" value="Peptidase_S1_PA_chymotrypsin"/>
</dbReference>
<name>A0AAF0YRH9_9CORY</name>
<keyword evidence="1" id="KW-0732">Signal</keyword>
<reference evidence="2" key="1">
    <citation type="submission" date="2017-12" db="EMBL/GenBank/DDBJ databases">
        <authorList>
            <person name="Thomas-White K."/>
            <person name="Wolfe A.J."/>
        </authorList>
    </citation>
    <scope>NUCLEOTIDE SEQUENCE</scope>
    <source>
        <strain evidence="2">UMB0763</strain>
    </source>
</reference>
<dbReference type="AlphaFoldDB" id="A0AAF0YRH9"/>
<sequence length="291" mass="30657">MRLVSTLKRASLAFVSLFAASMILAPQAAAEPLPDDQLLNYKWNYDIGSQIMALKQGPVLHRSTVSFFNAPEIPQEARDAEARGKVLYGPGTPIFVHDFNGVPKSLCTLGIVGIDKAGRYVGITAAHCGGFGQKVSSADEQSIPPSGTIVGGNKARDYSVIVFDKKVAEVSRTYDGVTVNSLSGSANDGEQICKKGVGTGMTCGLNLVTSESVSFSQVCATQGDSGAPILRGDQLVGFLSGGMDIVPGMDTSCRTPLQGFLHSPAVVNTSEQVMADLNEHPDYPGYGLRLP</sequence>
<evidence type="ECO:0000256" key="1">
    <source>
        <dbReference type="SAM" id="SignalP"/>
    </source>
</evidence>